<sequence length="115" mass="13472">MKIEALSDSWFCFEFKNHEIVPTNYTIGTQIGGPNCNHLKNRTFEGSKDKVSWTKLDDEKNCPRLNRSCFCHAFPIQNENHMSFKYLRIHQAGQTWYDSYNLLIGCVEFYGQLVI</sequence>
<evidence type="ECO:0008006" key="3">
    <source>
        <dbReference type="Google" id="ProtNLM"/>
    </source>
</evidence>
<keyword evidence="2" id="KW-1185">Reference proteome</keyword>
<reference evidence="1 2" key="1">
    <citation type="submission" date="2024-04" db="EMBL/GenBank/DDBJ databases">
        <title>Tritrichomonas musculus Genome.</title>
        <authorList>
            <person name="Alves-Ferreira E."/>
            <person name="Grigg M."/>
            <person name="Lorenzi H."/>
            <person name="Galac M."/>
        </authorList>
    </citation>
    <scope>NUCLEOTIDE SEQUENCE [LARGE SCALE GENOMIC DNA]</scope>
    <source>
        <strain evidence="1 2">EAF2021</strain>
    </source>
</reference>
<accession>A0ABR2INE1</accession>
<name>A0ABR2INE1_9EUKA</name>
<organism evidence="1 2">
    <name type="scientific">Tritrichomonas musculus</name>
    <dbReference type="NCBI Taxonomy" id="1915356"/>
    <lineage>
        <taxon>Eukaryota</taxon>
        <taxon>Metamonada</taxon>
        <taxon>Parabasalia</taxon>
        <taxon>Tritrichomonadida</taxon>
        <taxon>Tritrichomonadidae</taxon>
        <taxon>Tritrichomonas</taxon>
    </lineage>
</organism>
<evidence type="ECO:0000313" key="1">
    <source>
        <dbReference type="EMBL" id="KAK8865186.1"/>
    </source>
</evidence>
<evidence type="ECO:0000313" key="2">
    <source>
        <dbReference type="Proteomes" id="UP001470230"/>
    </source>
</evidence>
<dbReference type="Proteomes" id="UP001470230">
    <property type="component" value="Unassembled WGS sequence"/>
</dbReference>
<dbReference type="EMBL" id="JAPFFF010000016">
    <property type="protein sequence ID" value="KAK8865186.1"/>
    <property type="molecule type" value="Genomic_DNA"/>
</dbReference>
<proteinExistence type="predicted"/>
<protein>
    <recommendedName>
        <fullName evidence="3">F5/8 type C domain-containing protein</fullName>
    </recommendedName>
</protein>
<comment type="caution">
    <text evidence="1">The sequence shown here is derived from an EMBL/GenBank/DDBJ whole genome shotgun (WGS) entry which is preliminary data.</text>
</comment>
<gene>
    <name evidence="1" type="ORF">M9Y10_010722</name>
</gene>